<evidence type="ECO:0000256" key="2">
    <source>
        <dbReference type="ARBA" id="ARBA00023125"/>
    </source>
</evidence>
<accession>A0A2M8LT35</accession>
<keyword evidence="1" id="KW-0805">Transcription regulation</keyword>
<feature type="DNA-binding region" description="H-T-H motif" evidence="4">
    <location>
        <begin position="44"/>
        <end position="63"/>
    </location>
</feature>
<dbReference type="InterPro" id="IPR009057">
    <property type="entry name" value="Homeodomain-like_sf"/>
</dbReference>
<dbReference type="PANTHER" id="PTHR30055">
    <property type="entry name" value="HTH-TYPE TRANSCRIPTIONAL REGULATOR RUTR"/>
    <property type="match status" value="1"/>
</dbReference>
<evidence type="ECO:0000256" key="1">
    <source>
        <dbReference type="ARBA" id="ARBA00023015"/>
    </source>
</evidence>
<keyword evidence="3" id="KW-0804">Transcription</keyword>
<dbReference type="Gene3D" id="1.10.357.10">
    <property type="entry name" value="Tetracycline Repressor, domain 2"/>
    <property type="match status" value="1"/>
</dbReference>
<dbReference type="PROSITE" id="PS50977">
    <property type="entry name" value="HTH_TETR_2"/>
    <property type="match status" value="1"/>
</dbReference>
<dbReference type="GO" id="GO:0003700">
    <property type="term" value="F:DNA-binding transcription factor activity"/>
    <property type="evidence" value="ECO:0007669"/>
    <property type="project" value="TreeGrafter"/>
</dbReference>
<dbReference type="InterPro" id="IPR001647">
    <property type="entry name" value="HTH_TetR"/>
</dbReference>
<dbReference type="EMBL" id="PGGW01000067">
    <property type="protein sequence ID" value="PJE95089.1"/>
    <property type="molecule type" value="Genomic_DNA"/>
</dbReference>
<keyword evidence="2 4" id="KW-0238">DNA-binding</keyword>
<dbReference type="SUPFAM" id="SSF46689">
    <property type="entry name" value="Homeodomain-like"/>
    <property type="match status" value="1"/>
</dbReference>
<reference evidence="7 8" key="1">
    <citation type="submission" date="2017-11" db="EMBL/GenBank/DDBJ databases">
        <title>Streptomyces carmine sp. nov., a novel actinomycete isolated from Sophora alopecuroides in Xinjiang, China.</title>
        <authorList>
            <person name="Wang Y."/>
            <person name="Luo X."/>
            <person name="Wan C."/>
            <person name="Zhang L."/>
        </authorList>
    </citation>
    <scope>NUCLEOTIDE SEQUENCE [LARGE SCALE GENOMIC DNA]</scope>
    <source>
        <strain evidence="7 8">TRM SA0054</strain>
    </source>
</reference>
<evidence type="ECO:0000259" key="6">
    <source>
        <dbReference type="PROSITE" id="PS50977"/>
    </source>
</evidence>
<dbReference type="Pfam" id="PF00440">
    <property type="entry name" value="TetR_N"/>
    <property type="match status" value="1"/>
</dbReference>
<dbReference type="PANTHER" id="PTHR30055:SF234">
    <property type="entry name" value="HTH-TYPE TRANSCRIPTIONAL REGULATOR BETI"/>
    <property type="match status" value="1"/>
</dbReference>
<dbReference type="InterPro" id="IPR050109">
    <property type="entry name" value="HTH-type_TetR-like_transc_reg"/>
</dbReference>
<comment type="caution">
    <text evidence="7">The sequence shown here is derived from an EMBL/GenBank/DDBJ whole genome shotgun (WGS) entry which is preliminary data.</text>
</comment>
<dbReference type="PRINTS" id="PR00455">
    <property type="entry name" value="HTHTETR"/>
</dbReference>
<dbReference type="AlphaFoldDB" id="A0A2M8LT35"/>
<sequence length="232" mass="24327">MVAATRPVGRPRASGPSRTGLSPRQELLEAAAELFTTRGYTATSTRAIAERAGLRQASLYHWFGGKEDLLAVLLESTVRPSLRTAHALRRYAADGGDGTGPWARLWALAHADTALLCGVRHNLGTLYLLPETAGEPFAPFRALRRELRDAYRTALAEAGRPGPVHTRLVFGLVESAILVRRDDPGLDVAAHAAASADAVLRVAGCPGEETAGAAAGGRELLAAVGPAGPPES</sequence>
<organism evidence="7 8">
    <name type="scientific">Streptomyces carminius</name>
    <dbReference type="NCBI Taxonomy" id="2665496"/>
    <lineage>
        <taxon>Bacteria</taxon>
        <taxon>Bacillati</taxon>
        <taxon>Actinomycetota</taxon>
        <taxon>Actinomycetes</taxon>
        <taxon>Kitasatosporales</taxon>
        <taxon>Streptomycetaceae</taxon>
        <taxon>Streptomyces</taxon>
    </lineage>
</organism>
<gene>
    <name evidence="7" type="ORF">CUT44_25920</name>
</gene>
<proteinExistence type="predicted"/>
<keyword evidence="8" id="KW-1185">Reference proteome</keyword>
<dbReference type="GO" id="GO:0000976">
    <property type="term" value="F:transcription cis-regulatory region binding"/>
    <property type="evidence" value="ECO:0007669"/>
    <property type="project" value="TreeGrafter"/>
</dbReference>
<evidence type="ECO:0000256" key="4">
    <source>
        <dbReference type="PROSITE-ProRule" id="PRU00335"/>
    </source>
</evidence>
<protein>
    <submittedName>
        <fullName evidence="7">TetR family transcriptional regulator</fullName>
    </submittedName>
</protein>
<evidence type="ECO:0000256" key="5">
    <source>
        <dbReference type="SAM" id="MobiDB-lite"/>
    </source>
</evidence>
<feature type="domain" description="HTH tetR-type" evidence="6">
    <location>
        <begin position="21"/>
        <end position="81"/>
    </location>
</feature>
<evidence type="ECO:0000313" key="7">
    <source>
        <dbReference type="EMBL" id="PJE95089.1"/>
    </source>
</evidence>
<evidence type="ECO:0000256" key="3">
    <source>
        <dbReference type="ARBA" id="ARBA00023163"/>
    </source>
</evidence>
<name>A0A2M8LT35_9ACTN</name>
<dbReference type="Proteomes" id="UP000230407">
    <property type="component" value="Unassembled WGS sequence"/>
</dbReference>
<feature type="region of interest" description="Disordered" evidence="5">
    <location>
        <begin position="1"/>
        <end position="23"/>
    </location>
</feature>
<evidence type="ECO:0000313" key="8">
    <source>
        <dbReference type="Proteomes" id="UP000230407"/>
    </source>
</evidence>
<dbReference type="RefSeq" id="WP_100204341.1">
    <property type="nucleotide sequence ID" value="NZ_PGGW01000067.1"/>
</dbReference>